<protein>
    <submittedName>
        <fullName evidence="1">Uncharacterized protein</fullName>
    </submittedName>
</protein>
<dbReference type="EMBL" id="CP018310">
    <property type="protein sequence ID" value="ASI93412.1"/>
    <property type="molecule type" value="Genomic_DNA"/>
</dbReference>
<proteinExistence type="predicted"/>
<keyword evidence="1" id="KW-0614">Plasmid</keyword>
<evidence type="ECO:0000313" key="1">
    <source>
        <dbReference type="EMBL" id="ASI93412.1"/>
    </source>
</evidence>
<evidence type="ECO:0000313" key="2">
    <source>
        <dbReference type="Proteomes" id="UP000197092"/>
    </source>
</evidence>
<sequence length="89" mass="10285">MTNHHTDDWVCLEDGEDDYVIERVELRVKGKKPLVLNNPSFSKLFYNVQQYLHINQTQAKALLQLTIVDVPDPLTATEHLKLVQALSKR</sequence>
<organism evidence="1 2">
    <name type="scientific">Vibrio mediterranei</name>
    <dbReference type="NCBI Taxonomy" id="689"/>
    <lineage>
        <taxon>Bacteria</taxon>
        <taxon>Pseudomonadati</taxon>
        <taxon>Pseudomonadota</taxon>
        <taxon>Gammaproteobacteria</taxon>
        <taxon>Vibrionales</taxon>
        <taxon>Vibrionaceae</taxon>
        <taxon>Vibrio</taxon>
    </lineage>
</organism>
<geneLocation type="plasmid" evidence="1 2">
    <name>unnamed</name>
</geneLocation>
<dbReference type="RefSeq" id="WP_038231335.1">
    <property type="nucleotide sequence ID" value="NZ_CP018310.1"/>
</dbReference>
<dbReference type="KEGG" id="vsh:BSZ05_26545"/>
<dbReference type="AlphaFoldDB" id="A0AAN1FNV3"/>
<reference evidence="2" key="1">
    <citation type="submission" date="2016-12" db="EMBL/GenBank/DDBJ databases">
        <title>Comparative genomic analysis reveals the diversity, evolution, and environmental adaptation strategies of the genus Vibrio.</title>
        <authorList>
            <person name="Lin H."/>
            <person name="Wang X."/>
            <person name="Zhang X.-H."/>
        </authorList>
    </citation>
    <scope>NUCLEOTIDE SEQUENCE [LARGE SCALE GENOMIC DNA]</scope>
    <source>
        <strain evidence="2">QT6D1</strain>
        <plasmid evidence="2">unnamed</plasmid>
    </source>
</reference>
<dbReference type="Proteomes" id="UP000197092">
    <property type="component" value="Plasmid unnamed"/>
</dbReference>
<gene>
    <name evidence="1" type="ORF">BSZ05_26545</name>
</gene>
<name>A0AAN1FNV3_9VIBR</name>
<accession>A0AAN1FNV3</accession>